<organism evidence="2 3">
    <name type="scientific">Diceros bicornis minor</name>
    <name type="common">South-central black rhinoceros</name>
    <dbReference type="NCBI Taxonomy" id="77932"/>
    <lineage>
        <taxon>Eukaryota</taxon>
        <taxon>Metazoa</taxon>
        <taxon>Chordata</taxon>
        <taxon>Craniata</taxon>
        <taxon>Vertebrata</taxon>
        <taxon>Euteleostomi</taxon>
        <taxon>Mammalia</taxon>
        <taxon>Eutheria</taxon>
        <taxon>Laurasiatheria</taxon>
        <taxon>Perissodactyla</taxon>
        <taxon>Rhinocerotidae</taxon>
        <taxon>Diceros</taxon>
    </lineage>
</organism>
<feature type="region of interest" description="Disordered" evidence="1">
    <location>
        <begin position="35"/>
        <end position="69"/>
    </location>
</feature>
<reference evidence="2 3" key="1">
    <citation type="journal article" date="2020" name="Mol. Biol. Evol.">
        <title>Interspecific Gene Flow and the Evolution of Specialization in Black and White Rhinoceros.</title>
        <authorList>
            <person name="Moodley Y."/>
            <person name="Westbury M.V."/>
            <person name="Russo I.M."/>
            <person name="Gopalakrishnan S."/>
            <person name="Rakotoarivelo A."/>
            <person name="Olsen R.A."/>
            <person name="Prost S."/>
            <person name="Tunstall T."/>
            <person name="Ryder O.A."/>
            <person name="Dalen L."/>
            <person name="Bruford M.W."/>
        </authorList>
    </citation>
    <scope>NUCLEOTIDE SEQUENCE [LARGE SCALE GENOMIC DNA]</scope>
    <source>
        <strain evidence="2">SBR-YM</strain>
        <tissue evidence="2">Skin</tissue>
    </source>
</reference>
<dbReference type="Proteomes" id="UP000551758">
    <property type="component" value="Unassembled WGS sequence"/>
</dbReference>
<accession>A0A7J7FBT3</accession>
<sequence>MQPHRLKAFFNQSGGDGSVLEWIPEEGGLLSPRYRSTAESPEPLDIPLSGASSETCCKEEYPGEPDCAL</sequence>
<evidence type="ECO:0000313" key="2">
    <source>
        <dbReference type="EMBL" id="KAF5925470.1"/>
    </source>
</evidence>
<gene>
    <name evidence="2" type="ORF">HPG69_001916</name>
</gene>
<comment type="caution">
    <text evidence="2">The sequence shown here is derived from an EMBL/GenBank/DDBJ whole genome shotgun (WGS) entry which is preliminary data.</text>
</comment>
<dbReference type="EMBL" id="JACDTQ010000812">
    <property type="protein sequence ID" value="KAF5925470.1"/>
    <property type="molecule type" value="Genomic_DNA"/>
</dbReference>
<evidence type="ECO:0000256" key="1">
    <source>
        <dbReference type="SAM" id="MobiDB-lite"/>
    </source>
</evidence>
<name>A0A7J7FBT3_DICBM</name>
<proteinExistence type="predicted"/>
<protein>
    <submittedName>
        <fullName evidence="2">Uncharacterized protein</fullName>
    </submittedName>
</protein>
<keyword evidence="3" id="KW-1185">Reference proteome</keyword>
<evidence type="ECO:0000313" key="3">
    <source>
        <dbReference type="Proteomes" id="UP000551758"/>
    </source>
</evidence>
<dbReference type="AlphaFoldDB" id="A0A7J7FBT3"/>